<dbReference type="InterPro" id="IPR000212">
    <property type="entry name" value="DNA_helicase_UvrD/REP"/>
</dbReference>
<feature type="binding site" evidence="5">
    <location>
        <begin position="562"/>
        <end position="569"/>
    </location>
    <ligand>
        <name>ATP</name>
        <dbReference type="ChEBI" id="CHEBI:30616"/>
    </ligand>
</feature>
<name>A0A1H1GHM2_9BACI</name>
<evidence type="ECO:0000256" key="1">
    <source>
        <dbReference type="ARBA" id="ARBA00022741"/>
    </source>
</evidence>
<proteinExistence type="predicted"/>
<evidence type="ECO:0000256" key="4">
    <source>
        <dbReference type="ARBA" id="ARBA00022840"/>
    </source>
</evidence>
<keyword evidence="1 5" id="KW-0547">Nucleotide-binding</keyword>
<keyword evidence="2 5" id="KW-0378">Hydrolase</keyword>
<dbReference type="GO" id="GO:0016787">
    <property type="term" value="F:hydrolase activity"/>
    <property type="evidence" value="ECO:0007669"/>
    <property type="project" value="UniProtKB-UniRule"/>
</dbReference>
<evidence type="ECO:0000256" key="5">
    <source>
        <dbReference type="PROSITE-ProRule" id="PRU00560"/>
    </source>
</evidence>
<dbReference type="EMBL" id="FNKD01000005">
    <property type="protein sequence ID" value="SDR12398.1"/>
    <property type="molecule type" value="Genomic_DNA"/>
</dbReference>
<dbReference type="GO" id="GO:0043138">
    <property type="term" value="F:3'-5' DNA helicase activity"/>
    <property type="evidence" value="ECO:0007669"/>
    <property type="project" value="TreeGrafter"/>
</dbReference>
<dbReference type="InterPro" id="IPR014016">
    <property type="entry name" value="UvrD-like_ATP-bd"/>
</dbReference>
<dbReference type="RefSeq" id="WP_092494421.1">
    <property type="nucleotide sequence ID" value="NZ_FNKD01000005.1"/>
</dbReference>
<dbReference type="GO" id="GO:0005524">
    <property type="term" value="F:ATP binding"/>
    <property type="evidence" value="ECO:0007669"/>
    <property type="project" value="UniProtKB-UniRule"/>
</dbReference>
<keyword evidence="8" id="KW-1185">Reference proteome</keyword>
<feature type="domain" description="UvrD-like helicase ATP-binding" evidence="6">
    <location>
        <begin position="541"/>
        <end position="1060"/>
    </location>
</feature>
<dbReference type="GO" id="GO:0000725">
    <property type="term" value="P:recombinational repair"/>
    <property type="evidence" value="ECO:0007669"/>
    <property type="project" value="TreeGrafter"/>
</dbReference>
<gene>
    <name evidence="7" type="ORF">SAMN05216231_3715</name>
</gene>
<dbReference type="GO" id="GO:0003677">
    <property type="term" value="F:DNA binding"/>
    <property type="evidence" value="ECO:0007669"/>
    <property type="project" value="InterPro"/>
</dbReference>
<dbReference type="PANTHER" id="PTHR11070:SF63">
    <property type="entry name" value="DNA HELICASE IV"/>
    <property type="match status" value="1"/>
</dbReference>
<evidence type="ECO:0000313" key="8">
    <source>
        <dbReference type="Proteomes" id="UP000199444"/>
    </source>
</evidence>
<dbReference type="Proteomes" id="UP000199444">
    <property type="component" value="Unassembled WGS sequence"/>
</dbReference>
<sequence>MGLFDFFFKRKQEEVRIDKELNEIKKGQSDKFLSYLPRRTYQYFELWHEEMSLKKDYINIISNIQSGRDSLLSDRENELLIKLFSTNIISRQNIAEYCFRFNDIQSEDVLWNKIIEYLERYDYRSADQEYYKYVDFLQKEEYVDLKNSYREESAWTRINSCLKSGKITKADLIWGNHKDIIPEKKYEIAKEKNAEHIRTLQKGAIFDIIAYLEGQDVKAAEKIYYKFRDIITEADYAEAKQEAQKQLKNSVLKKIKRNVERRDIQKAEQIYSRFKNIITNNDYEEAKQAAQKRVKDSTLKRIAKNLENQDIKNAEQIHSDFQDLITNKEYNELLRQYGKNIKIPILNKIKVLLDDFQTEAAEQEYLKFRKIVTEKEYHKVKIESQVKIKSNAWQRIRDYLGKNEFEMAENEYNKHKDIIPKSEYLKEKLNYSKQIESSVWNQIIDKFEQFNLIAAEDLYNKFQYIINKEKYVKEKQKCELAKCLLDEIINHLRQYNFKKADELANQNNVFTTLQKEIYKKYKVDYLKDYFFESYIEDGKPFKLDEQQSAAVASSNQNTLVSARAGSGKTRTIVAKILYLLEKEQLPRDSVYVFAFNKNVPVEISQRIQNQIRLRNNSQKYSEVDVAHTFHKVALKWAKPEGKVLAENKRIFIKLIIDHLKQSDPNFAARVYKLFRNESMKVERTQFKDPEAYYTFIRNKKYFTLNGEIVKSLGEKWIADFLFEHGIDYRYEYSFYPGYINPSEIKESEKDKQTCKAILKNMTSEIKPDFYLIKEKVVWEHWGIDEKETNEISKKEFGQIFETSWQDYRSKMQVKRDFWGVWRKSLNSKHWAIKSIRDVNKLIETSVSDLDYNRETFELHLIELLKAENITVIKRNQNELIQEVWEKVISKFVFMIESFINRYQQRFFDSGLLFNDQIEKYHDDERIYEFLKLGQEVLQLYECQLNQANKISSLKHYEQYRIDFNQLILEAIKKIENGNINEDILKIKYILIDEYQDFSELFFRLINSIRSKNPNVNFFCVGDDWQAINRFAGSDVEYFHKFNSYFANAIVKEISTNYRSSEEIISKSNKFMYESLFDGSPAKAFRKGTGFNVDIKEVDDVYIELREGNDFFLRDKIYIEQFISGNGVKENEYQIKARYLKKCVEIIKEYPKKKILILHRNNYFKFKGLEQFFNKLIKVLVKLQIIKSEKECKERVTIKTMHASKGLESDVVILLEINQGIIPMFHPDTELFKIFGEEIENNLDDQRRLFYVAMTRAKENLYILTEKEKRSDFLKLL</sequence>
<dbReference type="SUPFAM" id="SSF52540">
    <property type="entry name" value="P-loop containing nucleoside triphosphate hydrolases"/>
    <property type="match status" value="1"/>
</dbReference>
<dbReference type="InterPro" id="IPR027417">
    <property type="entry name" value="P-loop_NTPase"/>
</dbReference>
<evidence type="ECO:0000256" key="2">
    <source>
        <dbReference type="ARBA" id="ARBA00022801"/>
    </source>
</evidence>
<keyword evidence="4 5" id="KW-0067">ATP-binding</keyword>
<keyword evidence="3 5" id="KW-0347">Helicase</keyword>
<dbReference type="AlphaFoldDB" id="A0A1H1GHM2"/>
<dbReference type="Gene3D" id="3.40.50.300">
    <property type="entry name" value="P-loop containing nucleotide triphosphate hydrolases"/>
    <property type="match status" value="3"/>
</dbReference>
<dbReference type="STRING" id="553311.SAMN05216231_3715"/>
<evidence type="ECO:0000256" key="3">
    <source>
        <dbReference type="ARBA" id="ARBA00022806"/>
    </source>
</evidence>
<evidence type="ECO:0000313" key="7">
    <source>
        <dbReference type="EMBL" id="SDR12398.1"/>
    </source>
</evidence>
<dbReference type="PROSITE" id="PS51198">
    <property type="entry name" value="UVRD_HELICASE_ATP_BIND"/>
    <property type="match status" value="1"/>
</dbReference>
<evidence type="ECO:0000259" key="6">
    <source>
        <dbReference type="PROSITE" id="PS51198"/>
    </source>
</evidence>
<accession>A0A1H1GHM2</accession>
<organism evidence="7 8">
    <name type="scientific">Virgibacillus salinus</name>
    <dbReference type="NCBI Taxonomy" id="553311"/>
    <lineage>
        <taxon>Bacteria</taxon>
        <taxon>Bacillati</taxon>
        <taxon>Bacillota</taxon>
        <taxon>Bacilli</taxon>
        <taxon>Bacillales</taxon>
        <taxon>Bacillaceae</taxon>
        <taxon>Virgibacillus</taxon>
    </lineage>
</organism>
<dbReference type="Pfam" id="PF00580">
    <property type="entry name" value="UvrD-helicase"/>
    <property type="match status" value="1"/>
</dbReference>
<protein>
    <submittedName>
        <fullName evidence="7">UvrD-like helicase C-terminal domain-containing protein</fullName>
    </submittedName>
</protein>
<reference evidence="7 8" key="1">
    <citation type="submission" date="2016-10" db="EMBL/GenBank/DDBJ databases">
        <authorList>
            <person name="de Groot N.N."/>
        </authorList>
    </citation>
    <scope>NUCLEOTIDE SEQUENCE [LARGE SCALE GENOMIC DNA]</scope>
    <source>
        <strain evidence="7 8">CGMCC 1.10449</strain>
    </source>
</reference>
<dbReference type="PANTHER" id="PTHR11070">
    <property type="entry name" value="UVRD / RECB / PCRA DNA HELICASE FAMILY MEMBER"/>
    <property type="match status" value="1"/>
</dbReference>